<dbReference type="SUPFAM" id="SSF117892">
    <property type="entry name" value="Band 7/SPFH domain"/>
    <property type="match status" value="1"/>
</dbReference>
<dbReference type="NCBIfam" id="TIGR01933">
    <property type="entry name" value="hflK"/>
    <property type="match status" value="1"/>
</dbReference>
<evidence type="ECO:0000313" key="7">
    <source>
        <dbReference type="EMBL" id="PXZ08741.1"/>
    </source>
</evidence>
<evidence type="ECO:0000256" key="1">
    <source>
        <dbReference type="ARBA" id="ARBA00004167"/>
    </source>
</evidence>
<dbReference type="GO" id="GO:0008233">
    <property type="term" value="F:peptidase activity"/>
    <property type="evidence" value="ECO:0007669"/>
    <property type="project" value="UniProtKB-KW"/>
</dbReference>
<dbReference type="GO" id="GO:0006508">
    <property type="term" value="P:proteolysis"/>
    <property type="evidence" value="ECO:0007669"/>
    <property type="project" value="UniProtKB-KW"/>
</dbReference>
<evidence type="ECO:0000256" key="2">
    <source>
        <dbReference type="ARBA" id="ARBA00006971"/>
    </source>
</evidence>
<dbReference type="PANTHER" id="PTHR42911:SF1">
    <property type="entry name" value="MODULATOR OF FTSH PROTEASE HFLC"/>
    <property type="match status" value="1"/>
</dbReference>
<dbReference type="CDD" id="cd03404">
    <property type="entry name" value="SPFH_HflK"/>
    <property type="match status" value="1"/>
</dbReference>
<dbReference type="EMBL" id="QGLR01000001">
    <property type="protein sequence ID" value="PXZ08741.1"/>
    <property type="molecule type" value="Genomic_DNA"/>
</dbReference>
<keyword evidence="7" id="KW-0378">Hydrolase</keyword>
<dbReference type="GO" id="GO:0016020">
    <property type="term" value="C:membrane"/>
    <property type="evidence" value="ECO:0007669"/>
    <property type="project" value="UniProtKB-SubCell"/>
</dbReference>
<dbReference type="PANTHER" id="PTHR42911">
    <property type="entry name" value="MODULATOR OF FTSH PROTEASE HFLC"/>
    <property type="match status" value="1"/>
</dbReference>
<name>A0A2V4ECC9_9GAMM</name>
<dbReference type="InterPro" id="IPR036013">
    <property type="entry name" value="Band_7/SPFH_dom_sf"/>
</dbReference>
<feature type="domain" description="Band 7" evidence="6">
    <location>
        <begin position="76"/>
        <end position="240"/>
    </location>
</feature>
<dbReference type="InterPro" id="IPR020980">
    <property type="entry name" value="Membrane_HflK_N"/>
</dbReference>
<feature type="region of interest" description="Disordered" evidence="5">
    <location>
        <begin position="1"/>
        <end position="25"/>
    </location>
</feature>
<feature type="transmembrane region" description="Helical" evidence="3">
    <location>
        <begin position="61"/>
        <end position="81"/>
    </location>
</feature>
<reference evidence="7 8" key="1">
    <citation type="submission" date="2018-05" db="EMBL/GenBank/DDBJ databases">
        <title>Reference genomes for bee gut microbiota database.</title>
        <authorList>
            <person name="Ellegaard K.M."/>
        </authorList>
    </citation>
    <scope>NUCLEOTIDE SEQUENCE [LARGE SCALE GENOMIC DNA]</scope>
    <source>
        <strain evidence="7 8">ESL0182</strain>
    </source>
</reference>
<dbReference type="OrthoDB" id="9779595at2"/>
<dbReference type="InterPro" id="IPR001107">
    <property type="entry name" value="Band_7"/>
</dbReference>
<keyword evidence="8" id="KW-1185">Reference proteome</keyword>
<dbReference type="Proteomes" id="UP000247932">
    <property type="component" value="Unassembled WGS sequence"/>
</dbReference>
<evidence type="ECO:0000256" key="3">
    <source>
        <dbReference type="RuleBase" id="RU364113"/>
    </source>
</evidence>
<gene>
    <name evidence="7" type="primary">hflK</name>
    <name evidence="7" type="ORF">DKK70_00110</name>
</gene>
<sequence length="406" mass="44926">MAWNQPGNNGQDNDPWGNNKKPSNSSAGGILDQIKNLLKNGNSGNNQGSADIKLPMNTSKIIMLIVAVLVLIWAGSGFYTINQNQRGVITRFGQVQPEIIQPGLNWNPSFIDKVYKVDTQGTYNFNVQGDIITTSDKGENLVFVEMNVQYRISDPIKYLFNVTNVEDSLRQAADSALRTSIGSSNIDAIISDGRAVLENSTKEELNNVISHYDMGITIVDLNFQVARPPVEVQDAYADAIRAQNDSEREIKQAKADKVQLVQQAEGRSATILADANAYKVKVELEAVGDVERFEKLLPQYKAAPEITKDRLYIETMEKILTKTQKVIVNDKSGNLLVLPLEQLMKNKSEQLTESANFSNLGGDNNINLPTTTSENFESTSQNSNEAQNSMTDNNSSTNRSRRTMGR</sequence>
<feature type="compositionally biased region" description="Polar residues" evidence="5">
    <location>
        <begin position="355"/>
        <end position="398"/>
    </location>
</feature>
<feature type="compositionally biased region" description="Polar residues" evidence="5">
    <location>
        <begin position="1"/>
        <end position="12"/>
    </location>
</feature>
<dbReference type="RefSeq" id="WP_110432225.1">
    <property type="nucleotide sequence ID" value="NZ_QGLR01000001.1"/>
</dbReference>
<comment type="subunit">
    <text evidence="3">HflC and HflK may interact to form a multimeric complex.</text>
</comment>
<evidence type="ECO:0000259" key="6">
    <source>
        <dbReference type="SMART" id="SM00244"/>
    </source>
</evidence>
<keyword evidence="7" id="KW-0645">Protease</keyword>
<keyword evidence="4" id="KW-0175">Coiled coil</keyword>
<evidence type="ECO:0000256" key="5">
    <source>
        <dbReference type="SAM" id="MobiDB-lite"/>
    </source>
</evidence>
<comment type="function">
    <text evidence="3">HflC and HflK could encode or regulate a protease.</text>
</comment>
<keyword evidence="3" id="KW-0472">Membrane</keyword>
<accession>A0A2V4ECC9</accession>
<dbReference type="Gene3D" id="3.30.479.30">
    <property type="entry name" value="Band 7 domain"/>
    <property type="match status" value="1"/>
</dbReference>
<evidence type="ECO:0000313" key="8">
    <source>
        <dbReference type="Proteomes" id="UP000247932"/>
    </source>
</evidence>
<proteinExistence type="inferred from homology"/>
<organism evidence="7 8">
    <name type="scientific">Gilliamella apicola</name>
    <dbReference type="NCBI Taxonomy" id="1196095"/>
    <lineage>
        <taxon>Bacteria</taxon>
        <taxon>Pseudomonadati</taxon>
        <taxon>Pseudomonadota</taxon>
        <taxon>Gammaproteobacteria</taxon>
        <taxon>Orbales</taxon>
        <taxon>Orbaceae</taxon>
        <taxon>Gilliamella</taxon>
    </lineage>
</organism>
<dbReference type="AlphaFoldDB" id="A0A2V4ECC9"/>
<feature type="region of interest" description="Disordered" evidence="5">
    <location>
        <begin position="355"/>
        <end position="406"/>
    </location>
</feature>
<keyword evidence="3" id="KW-0812">Transmembrane</keyword>
<evidence type="ECO:0000256" key="4">
    <source>
        <dbReference type="SAM" id="Coils"/>
    </source>
</evidence>
<dbReference type="Pfam" id="PF01145">
    <property type="entry name" value="Band_7"/>
    <property type="match status" value="1"/>
</dbReference>
<dbReference type="SMART" id="SM00244">
    <property type="entry name" value="PHB"/>
    <property type="match status" value="1"/>
</dbReference>
<dbReference type="InterPro" id="IPR010201">
    <property type="entry name" value="HflK"/>
</dbReference>
<comment type="caution">
    <text evidence="7">The sequence shown here is derived from an EMBL/GenBank/DDBJ whole genome shotgun (WGS) entry which is preliminary data.</text>
</comment>
<keyword evidence="3" id="KW-1133">Transmembrane helix</keyword>
<protein>
    <recommendedName>
        <fullName evidence="3">Protein HflK</fullName>
    </recommendedName>
</protein>
<comment type="subcellular location">
    <subcellularLocation>
        <location evidence="1">Membrane</location>
        <topology evidence="1">Single-pass membrane protein</topology>
    </subcellularLocation>
</comment>
<feature type="coiled-coil region" evidence="4">
    <location>
        <begin position="236"/>
        <end position="263"/>
    </location>
</feature>
<dbReference type="Pfam" id="PF12221">
    <property type="entry name" value="HflK_N"/>
    <property type="match status" value="1"/>
</dbReference>
<comment type="similarity">
    <text evidence="2 3">Belongs to the band 7/mec-2 family. HflK subfamily.</text>
</comment>